<evidence type="ECO:0000313" key="2">
    <source>
        <dbReference type="EMBL" id="CAB4000993.1"/>
    </source>
</evidence>
<protein>
    <submittedName>
        <fullName evidence="2">Uncharacterized protein</fullName>
    </submittedName>
</protein>
<dbReference type="GO" id="GO:0000785">
    <property type="term" value="C:chromatin"/>
    <property type="evidence" value="ECO:0007669"/>
    <property type="project" value="TreeGrafter"/>
</dbReference>
<feature type="region of interest" description="Disordered" evidence="1">
    <location>
        <begin position="1"/>
        <end position="37"/>
    </location>
</feature>
<dbReference type="Proteomes" id="UP001152795">
    <property type="component" value="Unassembled WGS sequence"/>
</dbReference>
<feature type="region of interest" description="Disordered" evidence="1">
    <location>
        <begin position="82"/>
        <end position="103"/>
    </location>
</feature>
<dbReference type="PANTHER" id="PTHR13742">
    <property type="entry name" value="RETINOBLASTOMA-ASSOCIATED PROTEIN RB -RELATED"/>
    <property type="match status" value="1"/>
</dbReference>
<dbReference type="InterPro" id="IPR028309">
    <property type="entry name" value="RB_fam"/>
</dbReference>
<name>A0A7D9E3T2_PARCT</name>
<proteinExistence type="predicted"/>
<comment type="caution">
    <text evidence="2">The sequence shown here is derived from an EMBL/GenBank/DDBJ whole genome shotgun (WGS) entry which is preliminary data.</text>
</comment>
<feature type="non-terminal residue" evidence="2">
    <location>
        <position position="118"/>
    </location>
</feature>
<keyword evidence="3" id="KW-1185">Reference proteome</keyword>
<gene>
    <name evidence="2" type="ORF">PACLA_8A050244</name>
</gene>
<dbReference type="AlphaFoldDB" id="A0A7D9E3T2"/>
<organism evidence="2 3">
    <name type="scientific">Paramuricea clavata</name>
    <name type="common">Red gorgonian</name>
    <name type="synonym">Violescent sea-whip</name>
    <dbReference type="NCBI Taxonomy" id="317549"/>
    <lineage>
        <taxon>Eukaryota</taxon>
        <taxon>Metazoa</taxon>
        <taxon>Cnidaria</taxon>
        <taxon>Anthozoa</taxon>
        <taxon>Octocorallia</taxon>
        <taxon>Malacalcyonacea</taxon>
        <taxon>Plexauridae</taxon>
        <taxon>Paramuricea</taxon>
    </lineage>
</organism>
<evidence type="ECO:0000313" key="3">
    <source>
        <dbReference type="Proteomes" id="UP001152795"/>
    </source>
</evidence>
<accession>A0A7D9E3T2</accession>
<dbReference type="EMBL" id="CACRXK020003977">
    <property type="protein sequence ID" value="CAB4000993.1"/>
    <property type="molecule type" value="Genomic_DNA"/>
</dbReference>
<dbReference type="InterPro" id="IPR015030">
    <property type="entry name" value="RB_C"/>
</dbReference>
<sequence length="118" mass="13104">LDAPPLSPLPVARNQPHSPRRRVTSGQSVYISPRKSGIPLTCDSPRLSYSFRESSSENLQNINSALLSSCNGLSRKRLLCDNDDDDEYEKPPKQSTSNGFMARKLLDIAAERETSAKR</sequence>
<dbReference type="PANTHER" id="PTHR13742:SF17">
    <property type="entry name" value="RE32990P-RELATED"/>
    <property type="match status" value="1"/>
</dbReference>
<evidence type="ECO:0000256" key="1">
    <source>
        <dbReference type="SAM" id="MobiDB-lite"/>
    </source>
</evidence>
<dbReference type="GO" id="GO:0000977">
    <property type="term" value="F:RNA polymerase II transcription regulatory region sequence-specific DNA binding"/>
    <property type="evidence" value="ECO:0007669"/>
    <property type="project" value="TreeGrafter"/>
</dbReference>
<dbReference type="GO" id="GO:0005667">
    <property type="term" value="C:transcription regulator complex"/>
    <property type="evidence" value="ECO:0007669"/>
    <property type="project" value="TreeGrafter"/>
</dbReference>
<dbReference type="OrthoDB" id="844594at2759"/>
<dbReference type="SMART" id="SM01369">
    <property type="entry name" value="Rb_C"/>
    <property type="match status" value="1"/>
</dbReference>
<reference evidence="2" key="1">
    <citation type="submission" date="2020-04" db="EMBL/GenBank/DDBJ databases">
        <authorList>
            <person name="Alioto T."/>
            <person name="Alioto T."/>
            <person name="Gomez Garrido J."/>
        </authorList>
    </citation>
    <scope>NUCLEOTIDE SEQUENCE</scope>
    <source>
        <strain evidence="2">A484AB</strain>
    </source>
</reference>
<dbReference type="GO" id="GO:0006357">
    <property type="term" value="P:regulation of transcription by RNA polymerase II"/>
    <property type="evidence" value="ECO:0007669"/>
    <property type="project" value="InterPro"/>
</dbReference>
<dbReference type="GO" id="GO:2000134">
    <property type="term" value="P:negative regulation of G1/S transition of mitotic cell cycle"/>
    <property type="evidence" value="ECO:0007669"/>
    <property type="project" value="TreeGrafter"/>
</dbReference>
<dbReference type="GO" id="GO:0030154">
    <property type="term" value="P:cell differentiation"/>
    <property type="evidence" value="ECO:0007669"/>
    <property type="project" value="TreeGrafter"/>
</dbReference>